<evidence type="ECO:0000313" key="3">
    <source>
        <dbReference type="EMBL" id="GAA2121857.1"/>
    </source>
</evidence>
<evidence type="ECO:0000256" key="1">
    <source>
        <dbReference type="SAM" id="MobiDB-lite"/>
    </source>
</evidence>
<evidence type="ECO:0000256" key="2">
    <source>
        <dbReference type="SAM" id="SignalP"/>
    </source>
</evidence>
<keyword evidence="4" id="KW-1185">Reference proteome</keyword>
<reference evidence="3 4" key="1">
    <citation type="journal article" date="2019" name="Int. J. Syst. Evol. Microbiol.">
        <title>The Global Catalogue of Microorganisms (GCM) 10K type strain sequencing project: providing services to taxonomists for standard genome sequencing and annotation.</title>
        <authorList>
            <consortium name="The Broad Institute Genomics Platform"/>
            <consortium name="The Broad Institute Genome Sequencing Center for Infectious Disease"/>
            <person name="Wu L."/>
            <person name="Ma J."/>
        </authorList>
    </citation>
    <scope>NUCLEOTIDE SEQUENCE [LARGE SCALE GENOMIC DNA]</scope>
    <source>
        <strain evidence="3 4">JCM 16021</strain>
    </source>
</reference>
<dbReference type="RefSeq" id="WP_344303203.1">
    <property type="nucleotide sequence ID" value="NZ_BAAAQQ010000007.1"/>
</dbReference>
<organism evidence="3 4">
    <name type="scientific">Nocardioides bigeumensis</name>
    <dbReference type="NCBI Taxonomy" id="433657"/>
    <lineage>
        <taxon>Bacteria</taxon>
        <taxon>Bacillati</taxon>
        <taxon>Actinomycetota</taxon>
        <taxon>Actinomycetes</taxon>
        <taxon>Propionibacteriales</taxon>
        <taxon>Nocardioidaceae</taxon>
        <taxon>Nocardioides</taxon>
    </lineage>
</organism>
<feature type="signal peptide" evidence="2">
    <location>
        <begin position="1"/>
        <end position="23"/>
    </location>
</feature>
<gene>
    <name evidence="3" type="ORF">GCM10009843_16480</name>
</gene>
<keyword evidence="2" id="KW-0732">Signal</keyword>
<comment type="caution">
    <text evidence="3">The sequence shown here is derived from an EMBL/GenBank/DDBJ whole genome shotgun (WGS) entry which is preliminary data.</text>
</comment>
<proteinExistence type="predicted"/>
<feature type="compositionally biased region" description="Basic and acidic residues" evidence="1">
    <location>
        <begin position="53"/>
        <end position="62"/>
    </location>
</feature>
<accession>A0ABN2Y5G6</accession>
<feature type="region of interest" description="Disordered" evidence="1">
    <location>
        <begin position="29"/>
        <end position="95"/>
    </location>
</feature>
<dbReference type="Proteomes" id="UP001500575">
    <property type="component" value="Unassembled WGS sequence"/>
</dbReference>
<evidence type="ECO:0008006" key="5">
    <source>
        <dbReference type="Google" id="ProtNLM"/>
    </source>
</evidence>
<evidence type="ECO:0000313" key="4">
    <source>
        <dbReference type="Proteomes" id="UP001500575"/>
    </source>
</evidence>
<feature type="chain" id="PRO_5047160881" description="Lipoprotein" evidence="2">
    <location>
        <begin position="24"/>
        <end position="95"/>
    </location>
</feature>
<protein>
    <recommendedName>
        <fullName evidence="5">Lipoprotein</fullName>
    </recommendedName>
</protein>
<sequence length="95" mass="9798">MFHSTIGRCGIAVAVTSVFFAAAACGTQTEQVDDVQPGAPAVVQGFPHMSADSAERQGKSDYHPPMSADSAERQGAEADKAVGGHPTTPDSRIPD</sequence>
<name>A0ABN2Y5G6_9ACTN</name>
<feature type="compositionally biased region" description="Basic and acidic residues" evidence="1">
    <location>
        <begin position="70"/>
        <end position="82"/>
    </location>
</feature>
<dbReference type="EMBL" id="BAAAQQ010000007">
    <property type="protein sequence ID" value="GAA2121857.1"/>
    <property type="molecule type" value="Genomic_DNA"/>
</dbReference>